<keyword evidence="8 10" id="KW-0472">Membrane</keyword>
<keyword evidence="2" id="KW-0813">Transport</keyword>
<dbReference type="PROSITE" id="PS00211">
    <property type="entry name" value="ABC_TRANSPORTER_1"/>
    <property type="match status" value="1"/>
</dbReference>
<dbReference type="GO" id="GO:0005774">
    <property type="term" value="C:vacuolar membrane"/>
    <property type="evidence" value="ECO:0007669"/>
    <property type="project" value="UniProtKB-SubCell"/>
</dbReference>
<evidence type="ECO:0000256" key="5">
    <source>
        <dbReference type="ARBA" id="ARBA00022741"/>
    </source>
</evidence>
<dbReference type="InterPro" id="IPR027417">
    <property type="entry name" value="P-loop_NTPase"/>
</dbReference>
<evidence type="ECO:0000256" key="8">
    <source>
        <dbReference type="ARBA" id="ARBA00023136"/>
    </source>
</evidence>
<feature type="domain" description="ABC transporter" evidence="11">
    <location>
        <begin position="1029"/>
        <end position="1263"/>
    </location>
</feature>
<dbReference type="FunFam" id="1.20.1560.10:FF:000063">
    <property type="entry name" value="Multidrug resistance protein ABC transporter"/>
    <property type="match status" value="1"/>
</dbReference>
<dbReference type="Gene3D" id="1.20.1560.10">
    <property type="entry name" value="ABC transporter type 1, transmembrane domain"/>
    <property type="match status" value="2"/>
</dbReference>
<feature type="transmembrane region" description="Helical" evidence="10">
    <location>
        <begin position="853"/>
        <end position="870"/>
    </location>
</feature>
<dbReference type="Pfam" id="PF00664">
    <property type="entry name" value="ABC_membrane"/>
    <property type="match status" value="2"/>
</dbReference>
<dbReference type="OrthoDB" id="6500128at2759"/>
<evidence type="ECO:0000256" key="6">
    <source>
        <dbReference type="ARBA" id="ARBA00022840"/>
    </source>
</evidence>
<reference evidence="13" key="1">
    <citation type="submission" date="2019-03" db="EMBL/GenBank/DDBJ databases">
        <title>Long read genome sequence of the mycoparasitic Pythium oligandrum ATCC 38472 isolated from sugarbeet rhizosphere.</title>
        <authorList>
            <person name="Gaulin E."/>
        </authorList>
    </citation>
    <scope>NUCLEOTIDE SEQUENCE</scope>
    <source>
        <strain evidence="13">ATCC 38472_TT</strain>
    </source>
</reference>
<organism evidence="13 14">
    <name type="scientific">Pythium oligandrum</name>
    <name type="common">Mycoparasitic fungus</name>
    <dbReference type="NCBI Taxonomy" id="41045"/>
    <lineage>
        <taxon>Eukaryota</taxon>
        <taxon>Sar</taxon>
        <taxon>Stramenopiles</taxon>
        <taxon>Oomycota</taxon>
        <taxon>Peronosporomycetes</taxon>
        <taxon>Pythiales</taxon>
        <taxon>Pythiaceae</taxon>
        <taxon>Pythium</taxon>
    </lineage>
</organism>
<evidence type="ECO:0000313" key="14">
    <source>
        <dbReference type="Proteomes" id="UP000794436"/>
    </source>
</evidence>
<comment type="subcellular location">
    <subcellularLocation>
        <location evidence="1">Vacuole membrane</location>
        <topology evidence="1">Multi-pass membrane protein</topology>
    </subcellularLocation>
</comment>
<dbReference type="PANTHER" id="PTHR24223">
    <property type="entry name" value="ATP-BINDING CASSETTE SUB-FAMILY C"/>
    <property type="match status" value="1"/>
</dbReference>
<dbReference type="Gene3D" id="3.40.50.300">
    <property type="entry name" value="P-loop containing nucleotide triphosphate hydrolases"/>
    <property type="match status" value="2"/>
</dbReference>
<keyword evidence="4" id="KW-0677">Repeat</keyword>
<dbReference type="InterPro" id="IPR044726">
    <property type="entry name" value="ABCC_6TM_D2"/>
</dbReference>
<evidence type="ECO:0000256" key="4">
    <source>
        <dbReference type="ARBA" id="ARBA00022737"/>
    </source>
</evidence>
<feature type="transmembrane region" description="Helical" evidence="10">
    <location>
        <begin position="247"/>
        <end position="266"/>
    </location>
</feature>
<dbReference type="InterPro" id="IPR017871">
    <property type="entry name" value="ABC_transporter-like_CS"/>
</dbReference>
<dbReference type="InterPro" id="IPR011527">
    <property type="entry name" value="ABC1_TM_dom"/>
</dbReference>
<feature type="transmembrane region" description="Helical" evidence="10">
    <location>
        <begin position="936"/>
        <end position="958"/>
    </location>
</feature>
<dbReference type="SMART" id="SM00382">
    <property type="entry name" value="AAA"/>
    <property type="match status" value="2"/>
</dbReference>
<dbReference type="InterPro" id="IPR036640">
    <property type="entry name" value="ABC1_TM_sf"/>
</dbReference>
<dbReference type="FunFam" id="3.40.50.300:FF:000163">
    <property type="entry name" value="Multidrug resistance-associated protein member 4"/>
    <property type="match status" value="1"/>
</dbReference>
<feature type="transmembrane region" description="Helical" evidence="10">
    <location>
        <begin position="324"/>
        <end position="353"/>
    </location>
</feature>
<dbReference type="GO" id="GO:0016887">
    <property type="term" value="F:ATP hydrolysis activity"/>
    <property type="evidence" value="ECO:0007669"/>
    <property type="project" value="InterPro"/>
</dbReference>
<keyword evidence="7 10" id="KW-1133">Transmembrane helix</keyword>
<evidence type="ECO:0000256" key="9">
    <source>
        <dbReference type="SAM" id="MobiDB-lite"/>
    </source>
</evidence>
<feature type="compositionally biased region" description="Low complexity" evidence="9">
    <location>
        <begin position="1"/>
        <end position="25"/>
    </location>
</feature>
<feature type="region of interest" description="Disordered" evidence="9">
    <location>
        <begin position="1"/>
        <end position="26"/>
    </location>
</feature>
<dbReference type="CDD" id="cd03244">
    <property type="entry name" value="ABCC_MRP_domain2"/>
    <property type="match status" value="1"/>
</dbReference>
<evidence type="ECO:0000256" key="1">
    <source>
        <dbReference type="ARBA" id="ARBA00004128"/>
    </source>
</evidence>
<evidence type="ECO:0000256" key="3">
    <source>
        <dbReference type="ARBA" id="ARBA00022692"/>
    </source>
</evidence>
<feature type="transmembrane region" description="Helical" evidence="10">
    <location>
        <begin position="826"/>
        <end position="847"/>
    </location>
</feature>
<evidence type="ECO:0000256" key="10">
    <source>
        <dbReference type="SAM" id="Phobius"/>
    </source>
</evidence>
<evidence type="ECO:0000256" key="2">
    <source>
        <dbReference type="ARBA" id="ARBA00022448"/>
    </source>
</evidence>
<dbReference type="PANTHER" id="PTHR24223:SF443">
    <property type="entry name" value="MULTIDRUG-RESISTANCE LIKE PROTEIN 1, ISOFORM I"/>
    <property type="match status" value="1"/>
</dbReference>
<accession>A0A8K1FQ78</accession>
<dbReference type="InterPro" id="IPR003439">
    <property type="entry name" value="ABC_transporter-like_ATP-bd"/>
</dbReference>
<dbReference type="CDD" id="cd18580">
    <property type="entry name" value="ABC_6TM_ABCC_D2"/>
    <property type="match status" value="1"/>
</dbReference>
<feature type="domain" description="ABC transporter" evidence="11">
    <location>
        <begin position="424"/>
        <end position="655"/>
    </location>
</feature>
<dbReference type="GO" id="GO:0005524">
    <property type="term" value="F:ATP binding"/>
    <property type="evidence" value="ECO:0007669"/>
    <property type="project" value="UniProtKB-KW"/>
</dbReference>
<evidence type="ECO:0000259" key="11">
    <source>
        <dbReference type="PROSITE" id="PS50893"/>
    </source>
</evidence>
<feature type="transmembrane region" description="Helical" evidence="10">
    <location>
        <begin position="145"/>
        <end position="164"/>
    </location>
</feature>
<dbReference type="InterPro" id="IPR044746">
    <property type="entry name" value="ABCC_6TM_D1"/>
</dbReference>
<dbReference type="Pfam" id="PF00005">
    <property type="entry name" value="ABC_tran"/>
    <property type="match status" value="2"/>
</dbReference>
<dbReference type="SUPFAM" id="SSF90123">
    <property type="entry name" value="ABC transporter transmembrane region"/>
    <property type="match status" value="2"/>
</dbReference>
<keyword evidence="3 10" id="KW-0812">Transmembrane</keyword>
<gene>
    <name evidence="13" type="ORF">Poli38472_001290</name>
</gene>
<dbReference type="Proteomes" id="UP000794436">
    <property type="component" value="Unassembled WGS sequence"/>
</dbReference>
<dbReference type="EMBL" id="SPLM01000001">
    <property type="protein sequence ID" value="TMW69134.1"/>
    <property type="molecule type" value="Genomic_DNA"/>
</dbReference>
<evidence type="ECO:0000313" key="13">
    <source>
        <dbReference type="EMBL" id="TMW69134.1"/>
    </source>
</evidence>
<proteinExistence type="predicted"/>
<dbReference type="InterPro" id="IPR050173">
    <property type="entry name" value="ABC_transporter_C-like"/>
</dbReference>
<keyword evidence="6" id="KW-0067">ATP-binding</keyword>
<dbReference type="AlphaFoldDB" id="A0A8K1FQ78"/>
<keyword evidence="14" id="KW-1185">Reference proteome</keyword>
<feature type="transmembrane region" description="Helical" evidence="10">
    <location>
        <begin position="223"/>
        <end position="241"/>
    </location>
</feature>
<dbReference type="CDD" id="cd03250">
    <property type="entry name" value="ABCC_MRP_domain1"/>
    <property type="match status" value="1"/>
</dbReference>
<feature type="domain" description="ABC transmembrane type-1" evidence="12">
    <location>
        <begin position="713"/>
        <end position="977"/>
    </location>
</feature>
<sequence>MTVSPTSTSALLGGTSTPKSTKTTGYATFPDKPPDAKPSWFSQLFFGSAQSLLRVGVQRQLDMNDLHVVDHENTSSVASQAFKQAYLRHQRSIFRAMIATYGTRFLLCGLGSLVVTMCAVFSSIVLQQVIEAFSSPVIDLVDLSWWVGAFFLSRLVNAFCNVHVTYNIEIALVRITVSLKSLFFEKTVRRSLQSKLHLDMDVADVSNLFTADMEDITYAGQQIVFLWVTPIQIAVVIYLLYRLIGAAAFAGLGVILLSLVANYYVAKGYMGAYNDMKTTKDRRMGVVKEVFGAIQVLKLNAWERNALERIRIWRADELHAVARYMYLIGFATFIFWATPMAVTSVSFVVYAVVLREQLTATKVFVAMILYNSLRNPLTRFPDAIQAILQAHNALQRMSKYLDTDEVHEDRITRDPTNYLSEVMISVENAKFAWKPSELPVTDTNYVLQDVNLQVREGDFVVIHGPVGAGKSSLIAAILGELPRTTGNVFVRTHKVAYYSQQPWIQHLTIRDNILFGLPFDAKKYDRVIDVCGLTKDLEQFPAGDMTEIGQKGVNLSGGQKARVSLARACYSDADIFILDSPLAAVDAVVQSEIFNKCLCGLLEKKTVLLVTHLHDVIESEAVDMKISVSSGGIVSVKRTHHELPRSTRRFKGSMMPVTQNEDGKASEVSLEKIYSDVDGTLVEDEAREEGRVNRGVFMAYIEASGGWRMGASLIVVLVLWQCLQVKSDLYLAQWTSGGSNAYSIQEVKHTMTNYVFLSIGAGAFVFVRCVLVPYIGVRASRVLFDAMTTSLLHAPLRFFDANPIGRILNRYAEDIAQIDFELSFKVTGIAVNIVIMLFQLTTATYVIQNAALFFIPLALVYTVIGLRYLATTREVSRLLKVSTSPILSHLSQADDGVTVIRAFGPQYIEHTVRENSARLDTNTKVWLSDLIVNQWFGLRVQLIGVGVIVIVVSALVMLRDHLNPGLVGLAFMYAVSIDSDLAYMVLIWSWLEVSMISPERVQEYIEIRPEGRDGICTMVSPAWPQTGSIAFDNVVFTYKPGGDPVLKGLSFSIQHNEKIGIVGRTGAGKSSLTMALFRINELESGRIVIDGQDISTINLHTLRSRMSIIPQVPVLFKGPLRAYMDPFNAYTDADIWQAFDKIGLKDMISALDGKLDHELSENGENFSVGERQMLCLARALLRQSRVVVMDEATASIDLATEQKLQSMIQREFVDATVLTIAHRLATVLDSDRILVLSDGRMVEFDTPQRLAQREGGVFRELAQESGHLAQLLQ</sequence>
<protein>
    <submittedName>
        <fullName evidence="13">Uncharacterized protein</fullName>
    </submittedName>
</protein>
<feature type="transmembrane region" description="Helical" evidence="10">
    <location>
        <begin position="105"/>
        <end position="125"/>
    </location>
</feature>
<comment type="caution">
    <text evidence="13">The sequence shown here is derived from an EMBL/GenBank/DDBJ whole genome shotgun (WGS) entry which is preliminary data.</text>
</comment>
<keyword evidence="5" id="KW-0547">Nucleotide-binding</keyword>
<feature type="domain" description="ABC transmembrane type-1" evidence="12">
    <location>
        <begin position="106"/>
        <end position="389"/>
    </location>
</feature>
<dbReference type="GO" id="GO:0140359">
    <property type="term" value="F:ABC-type transporter activity"/>
    <property type="evidence" value="ECO:0007669"/>
    <property type="project" value="InterPro"/>
</dbReference>
<dbReference type="FunFam" id="3.40.50.300:FF:000997">
    <property type="entry name" value="Multidrug resistance-associated protein 1"/>
    <property type="match status" value="1"/>
</dbReference>
<dbReference type="InterPro" id="IPR003593">
    <property type="entry name" value="AAA+_ATPase"/>
</dbReference>
<feature type="transmembrane region" description="Helical" evidence="10">
    <location>
        <begin position="754"/>
        <end position="777"/>
    </location>
</feature>
<dbReference type="CDD" id="cd18579">
    <property type="entry name" value="ABC_6TM_ABCC_D1"/>
    <property type="match status" value="1"/>
</dbReference>
<name>A0A8K1FQ78_PYTOL</name>
<evidence type="ECO:0000259" key="12">
    <source>
        <dbReference type="PROSITE" id="PS50929"/>
    </source>
</evidence>
<evidence type="ECO:0000256" key="7">
    <source>
        <dbReference type="ARBA" id="ARBA00022989"/>
    </source>
</evidence>
<dbReference type="PROSITE" id="PS50893">
    <property type="entry name" value="ABC_TRANSPORTER_2"/>
    <property type="match status" value="2"/>
</dbReference>
<dbReference type="SUPFAM" id="SSF52540">
    <property type="entry name" value="P-loop containing nucleoside triphosphate hydrolases"/>
    <property type="match status" value="2"/>
</dbReference>
<dbReference type="PROSITE" id="PS50929">
    <property type="entry name" value="ABC_TM1F"/>
    <property type="match status" value="2"/>
</dbReference>